<dbReference type="EMBL" id="SGPK01000071">
    <property type="protein sequence ID" value="THH09216.1"/>
    <property type="molecule type" value="Genomic_DNA"/>
</dbReference>
<dbReference type="InterPro" id="IPR008927">
    <property type="entry name" value="6-PGluconate_DH-like_C_sf"/>
</dbReference>
<proteinExistence type="predicted"/>
<reference evidence="4 5" key="1">
    <citation type="submission" date="2019-02" db="EMBL/GenBank/DDBJ databases">
        <title>Genome sequencing of the rare red list fungi Phellinidium pouzarii.</title>
        <authorList>
            <person name="Buettner E."/>
            <person name="Kellner H."/>
        </authorList>
    </citation>
    <scope>NUCLEOTIDE SEQUENCE [LARGE SCALE GENOMIC DNA]</scope>
    <source>
        <strain evidence="4 5">DSM 108285</strain>
    </source>
</reference>
<comment type="caution">
    <text evidence="4">The sequence shown here is derived from an EMBL/GenBank/DDBJ whole genome shotgun (WGS) entry which is preliminary data.</text>
</comment>
<evidence type="ECO:0000313" key="5">
    <source>
        <dbReference type="Proteomes" id="UP000308199"/>
    </source>
</evidence>
<dbReference type="Proteomes" id="UP000308199">
    <property type="component" value="Unassembled WGS sequence"/>
</dbReference>
<evidence type="ECO:0008006" key="6">
    <source>
        <dbReference type="Google" id="ProtNLM"/>
    </source>
</evidence>
<evidence type="ECO:0000259" key="3">
    <source>
        <dbReference type="Pfam" id="PF09130"/>
    </source>
</evidence>
<dbReference type="SUPFAM" id="SSF48179">
    <property type="entry name" value="6-phosphogluconate dehydrogenase C-terminal domain-like"/>
    <property type="match status" value="1"/>
</dbReference>
<evidence type="ECO:0000313" key="4">
    <source>
        <dbReference type="EMBL" id="THH09216.1"/>
    </source>
</evidence>
<keyword evidence="5" id="KW-1185">Reference proteome</keyword>
<dbReference type="GO" id="GO:0050661">
    <property type="term" value="F:NADP binding"/>
    <property type="evidence" value="ECO:0007669"/>
    <property type="project" value="InterPro"/>
</dbReference>
<dbReference type="SUPFAM" id="SSF52777">
    <property type="entry name" value="CoA-dependent acyltransferases"/>
    <property type="match status" value="1"/>
</dbReference>
<dbReference type="Pfam" id="PF03446">
    <property type="entry name" value="NAD_binding_2"/>
    <property type="match status" value="1"/>
</dbReference>
<dbReference type="Gene3D" id="3.30.559.70">
    <property type="entry name" value="Choline/Carnitine o-acyltransferase, domain 2"/>
    <property type="match status" value="1"/>
</dbReference>
<feature type="domain" description="6-phosphogluconate dehydrogenase NADP-binding" evidence="2">
    <location>
        <begin position="4"/>
        <end position="145"/>
    </location>
</feature>
<feature type="domain" description="Choline/carnitine acyltransferase" evidence="1">
    <location>
        <begin position="381"/>
        <end position="449"/>
    </location>
</feature>
<dbReference type="InterPro" id="IPR006115">
    <property type="entry name" value="6PGDH_NADP-bd"/>
</dbReference>
<sequence>MPPNIAVVSAGEMGAAVAAKLVKAGCTVFTNLDGRSDATRTRAAKVGMQDVPFTELSRRAEWVLSILPPSEAFNFAQFFVSSATSVTSQDKLVFVDCNAVSPQTVRKIASLFQSTSITFIDAGIIGGPPIDTYNPTIYASANDERTLDEFATFSNLGLKVTANAASPSTADALLSELHDSQPQLLQRITKSVPGMIPKAYRWVGEMGEIASFVGEGEGDIYKGLAQLYRRVEGSLEQDGKKHGDVGTLLNFAQDAKNVLESGRSLHPVVVADPSNFGACQRSNTVALALTPQSTRNILHDADSRRSEAHDCHPLHPAVRHVHPSHSDFNAHPAPPVSDSAVAVAAAAAAATAMIHGAQWDACPACLDGYGIGYICTDNSTSIYAASHIVVLRRGQFCYFDVLDPAHRPLLTECEVQRTLAAIVEDRMSRSSDCGWFTRDPILTFAETQQTIFLTYRTAPQR</sequence>
<dbReference type="InterPro" id="IPR042231">
    <property type="entry name" value="Cho/carn_acyl_trans_2"/>
</dbReference>
<dbReference type="Pfam" id="PF09130">
    <property type="entry name" value="DUF1932"/>
    <property type="match status" value="1"/>
</dbReference>
<accession>A0A4S4LBT5</accession>
<evidence type="ECO:0000259" key="1">
    <source>
        <dbReference type="Pfam" id="PF00755"/>
    </source>
</evidence>
<dbReference type="SUPFAM" id="SSF51735">
    <property type="entry name" value="NAD(P)-binding Rossmann-fold domains"/>
    <property type="match status" value="1"/>
</dbReference>
<feature type="domain" description="Phosphogluconate dehydrogenase NAD-binding putative C-terminal" evidence="3">
    <location>
        <begin position="164"/>
        <end position="231"/>
    </location>
</feature>
<dbReference type="InterPro" id="IPR015814">
    <property type="entry name" value="Pgluconate_DH_NAD-bd_C"/>
</dbReference>
<gene>
    <name evidence="4" type="ORF">EW145_g2174</name>
</gene>
<dbReference type="InterPro" id="IPR036291">
    <property type="entry name" value="NAD(P)-bd_dom_sf"/>
</dbReference>
<protein>
    <recommendedName>
        <fullName evidence="6">6-phosphogluconate dehydrogenase NADP-binding domain-containing protein</fullName>
    </recommendedName>
</protein>
<dbReference type="Pfam" id="PF00755">
    <property type="entry name" value="Carn_acyltransf"/>
    <property type="match status" value="1"/>
</dbReference>
<dbReference type="AlphaFoldDB" id="A0A4S4LBT5"/>
<evidence type="ECO:0000259" key="2">
    <source>
        <dbReference type="Pfam" id="PF03446"/>
    </source>
</evidence>
<dbReference type="Gene3D" id="3.40.50.720">
    <property type="entry name" value="NAD(P)-binding Rossmann-like Domain"/>
    <property type="match status" value="1"/>
</dbReference>
<organism evidence="4 5">
    <name type="scientific">Phellinidium pouzarii</name>
    <dbReference type="NCBI Taxonomy" id="167371"/>
    <lineage>
        <taxon>Eukaryota</taxon>
        <taxon>Fungi</taxon>
        <taxon>Dikarya</taxon>
        <taxon>Basidiomycota</taxon>
        <taxon>Agaricomycotina</taxon>
        <taxon>Agaricomycetes</taxon>
        <taxon>Hymenochaetales</taxon>
        <taxon>Hymenochaetaceae</taxon>
        <taxon>Phellinidium</taxon>
    </lineage>
</organism>
<dbReference type="OrthoDB" id="9988102at2759"/>
<name>A0A4S4LBT5_9AGAM</name>
<dbReference type="InterPro" id="IPR039551">
    <property type="entry name" value="Cho/carn_acyl_trans"/>
</dbReference>